<dbReference type="AlphaFoldDB" id="A0A934M5G3"/>
<evidence type="ECO:0000259" key="1">
    <source>
        <dbReference type="Pfam" id="PF09189"/>
    </source>
</evidence>
<accession>A0A934M5G3</accession>
<organism evidence="2 3">
    <name type="scientific">Clostridium aciditolerans</name>
    <dbReference type="NCBI Taxonomy" id="339861"/>
    <lineage>
        <taxon>Bacteria</taxon>
        <taxon>Bacillati</taxon>
        <taxon>Bacillota</taxon>
        <taxon>Clostridia</taxon>
        <taxon>Eubacteriales</taxon>
        <taxon>Clostridiaceae</taxon>
        <taxon>Clostridium</taxon>
    </lineage>
</organism>
<name>A0A934M5G3_9CLOT</name>
<dbReference type="Gene3D" id="3.30.1370.80">
    <property type="entry name" value="Molybdopterin cofactor biosynthesis MoaD-related, C-terminal domain"/>
    <property type="match status" value="1"/>
</dbReference>
<protein>
    <recommendedName>
        <fullName evidence="1">Molybdopterin cofactor biosynthesis MoaD-related C-terminal domain-containing protein</fullName>
    </recommendedName>
</protein>
<dbReference type="Pfam" id="PF09189">
    <property type="entry name" value="MoaD_arch"/>
    <property type="match status" value="1"/>
</dbReference>
<comment type="caution">
    <text evidence="2">The sequence shown here is derived from an EMBL/GenBank/DDBJ whole genome shotgun (WGS) entry which is preliminary data.</text>
</comment>
<keyword evidence="3" id="KW-1185">Reference proteome</keyword>
<dbReference type="InterPro" id="IPR015272">
    <property type="entry name" value="MoadD_C"/>
</dbReference>
<dbReference type="RefSeq" id="WP_211144599.1">
    <property type="nucleotide sequence ID" value="NZ_JAEEGB010000039.1"/>
</dbReference>
<dbReference type="InterPro" id="IPR036473">
    <property type="entry name" value="Mopterin_CF_MoaD-rel_C_sf"/>
</dbReference>
<sequence length="86" mass="10216">MIITKTLEMGGIYREDFIKYFLSIGGKTENLEIFKGHYWEVEVGYEVWSMMGSLKLHHTLITFHVEEDKFEEFISKFRLNFLRCGG</sequence>
<evidence type="ECO:0000313" key="2">
    <source>
        <dbReference type="EMBL" id="MBI6875247.1"/>
    </source>
</evidence>
<dbReference type="Proteomes" id="UP000622687">
    <property type="component" value="Unassembled WGS sequence"/>
</dbReference>
<gene>
    <name evidence="2" type="ORF">I6U51_21465</name>
</gene>
<evidence type="ECO:0000313" key="3">
    <source>
        <dbReference type="Proteomes" id="UP000622687"/>
    </source>
</evidence>
<reference evidence="2" key="1">
    <citation type="submission" date="2020-12" db="EMBL/GenBank/DDBJ databases">
        <title>Clostridium thailandense sp. nov., a novel acetogenic bacterium isolated from peat land soil in Thailand.</title>
        <authorList>
            <person name="Chaikitkaew S."/>
            <person name="Birkeland N.K."/>
        </authorList>
    </citation>
    <scope>NUCLEOTIDE SEQUENCE</scope>
    <source>
        <strain evidence="2">DSM 17425</strain>
    </source>
</reference>
<dbReference type="EMBL" id="JAEEGB010000039">
    <property type="protein sequence ID" value="MBI6875247.1"/>
    <property type="molecule type" value="Genomic_DNA"/>
</dbReference>
<proteinExistence type="predicted"/>
<feature type="domain" description="Molybdopterin cofactor biosynthesis MoaD-related C-terminal" evidence="1">
    <location>
        <begin position="5"/>
        <end position="86"/>
    </location>
</feature>